<feature type="transmembrane region" description="Helical" evidence="6">
    <location>
        <begin position="12"/>
        <end position="32"/>
    </location>
</feature>
<keyword evidence="3 6" id="KW-0812">Transmembrane</keyword>
<feature type="transmembrane region" description="Helical" evidence="6">
    <location>
        <begin position="169"/>
        <end position="188"/>
    </location>
</feature>
<dbReference type="InterPro" id="IPR002293">
    <property type="entry name" value="AA/rel_permease1"/>
</dbReference>
<evidence type="ECO:0000256" key="1">
    <source>
        <dbReference type="ARBA" id="ARBA00004651"/>
    </source>
</evidence>
<organism evidence="7 8">
    <name type="scientific">Nesterenkonia sedimenti</name>
    <dbReference type="NCBI Taxonomy" id="1463632"/>
    <lineage>
        <taxon>Bacteria</taxon>
        <taxon>Bacillati</taxon>
        <taxon>Actinomycetota</taxon>
        <taxon>Actinomycetes</taxon>
        <taxon>Micrococcales</taxon>
        <taxon>Micrococcaceae</taxon>
        <taxon>Nesterenkonia</taxon>
    </lineage>
</organism>
<dbReference type="PANTHER" id="PTHR42770:SF7">
    <property type="entry name" value="MEMBRANE PROTEIN"/>
    <property type="match status" value="1"/>
</dbReference>
<keyword evidence="4 6" id="KW-1133">Transmembrane helix</keyword>
<dbReference type="GO" id="GO:0005886">
    <property type="term" value="C:plasma membrane"/>
    <property type="evidence" value="ECO:0007669"/>
    <property type="project" value="UniProtKB-SubCell"/>
</dbReference>
<evidence type="ECO:0000313" key="8">
    <source>
        <dbReference type="Proteomes" id="UP000523139"/>
    </source>
</evidence>
<evidence type="ECO:0000256" key="5">
    <source>
        <dbReference type="ARBA" id="ARBA00023136"/>
    </source>
</evidence>
<feature type="transmembrane region" description="Helical" evidence="6">
    <location>
        <begin position="336"/>
        <end position="354"/>
    </location>
</feature>
<feature type="transmembrane region" description="Helical" evidence="6">
    <location>
        <begin position="290"/>
        <end position="315"/>
    </location>
</feature>
<name>A0A7X8YDM2_9MICC</name>
<protein>
    <submittedName>
        <fullName evidence="7">APC family permease</fullName>
    </submittedName>
</protein>
<dbReference type="InterPro" id="IPR050367">
    <property type="entry name" value="APC_superfamily"/>
</dbReference>
<reference evidence="7 8" key="1">
    <citation type="submission" date="2020-04" db="EMBL/GenBank/DDBJ databases">
        <title>Nesterenkonia sp. nov., isolated from marine sediment.</title>
        <authorList>
            <person name="Zhang G."/>
        </authorList>
    </citation>
    <scope>NUCLEOTIDE SEQUENCE [LARGE SCALE GENOMIC DNA]</scope>
    <source>
        <strain evidence="7 8">MY13</strain>
    </source>
</reference>
<feature type="transmembrane region" description="Helical" evidence="6">
    <location>
        <begin position="138"/>
        <end position="157"/>
    </location>
</feature>
<feature type="transmembrane region" description="Helical" evidence="6">
    <location>
        <begin position="436"/>
        <end position="453"/>
    </location>
</feature>
<feature type="transmembrane region" description="Helical" evidence="6">
    <location>
        <begin position="86"/>
        <end position="108"/>
    </location>
</feature>
<dbReference type="AlphaFoldDB" id="A0A7X8YDM2"/>
<dbReference type="PANTHER" id="PTHR42770">
    <property type="entry name" value="AMINO ACID TRANSPORTER-RELATED"/>
    <property type="match status" value="1"/>
</dbReference>
<evidence type="ECO:0000256" key="6">
    <source>
        <dbReference type="SAM" id="Phobius"/>
    </source>
</evidence>
<keyword evidence="2" id="KW-1003">Cell membrane</keyword>
<gene>
    <name evidence="7" type="ORF">HGQ17_06085</name>
</gene>
<feature type="transmembrane region" description="Helical" evidence="6">
    <location>
        <begin position="200"/>
        <end position="219"/>
    </location>
</feature>
<dbReference type="Gene3D" id="1.20.1740.10">
    <property type="entry name" value="Amino acid/polyamine transporter I"/>
    <property type="match status" value="1"/>
</dbReference>
<comment type="caution">
    <text evidence="7">The sequence shown here is derived from an EMBL/GenBank/DDBJ whole genome shotgun (WGS) entry which is preliminary data.</text>
</comment>
<evidence type="ECO:0000313" key="7">
    <source>
        <dbReference type="EMBL" id="NLS09580.1"/>
    </source>
</evidence>
<keyword evidence="5 6" id="KW-0472">Membrane</keyword>
<feature type="transmembrane region" description="Helical" evidence="6">
    <location>
        <begin position="405"/>
        <end position="424"/>
    </location>
</feature>
<comment type="subcellular location">
    <subcellularLocation>
        <location evidence="1">Cell membrane</location>
        <topology evidence="1">Multi-pass membrane protein</topology>
    </subcellularLocation>
</comment>
<dbReference type="Proteomes" id="UP000523139">
    <property type="component" value="Unassembled WGS sequence"/>
</dbReference>
<feature type="transmembrane region" description="Helical" evidence="6">
    <location>
        <begin position="44"/>
        <end position="65"/>
    </location>
</feature>
<sequence length="483" mass="51230">MTEGTETRFKRTLGRFEVFFLGFGAMIGFGWIVQTSNWLNEAGAMGAALAFAIGGVIMALVGLLYSELTSAMPWAGGEHNYLMRGLGPRLALIGSWGILGGYVTVVAFEAVAIPNTIGYIIPQVYSVPLWEVAGSQVYLVWALIGIGAAIALTWLNIRGIKPASLLQTSVVLFLFVMILVMIVASIFGGEPGHMEPMFTGGSAGIVAVLVVVPFFFVGFDVIPQSAEEVKLPPKKIGRLVVISVLAAAAFYIAIVLTTSVALPASELVDFELATADAFGALVGSEFGSNFVVAGAIAGLVTSWNAFLVGSSRLMWAMANAGMLPAWFAKLHHKNKTPVNALLFVGGLSVIAPFFGSAMLDWLVDSGSPSIVLTYIMVCITFLVLRKREPEMDRPMRVGGAGNGPGFAIGVLALACSIGMFILYMPGMPAFLAPEPWIMFGAWWLLGIFFLLRLPGGIAAGPNAEHDLQKKLATMGRGPLAGKE</sequence>
<dbReference type="EMBL" id="JABAHY010000004">
    <property type="protein sequence ID" value="NLS09580.1"/>
    <property type="molecule type" value="Genomic_DNA"/>
</dbReference>
<feature type="transmembrane region" description="Helical" evidence="6">
    <location>
        <begin position="366"/>
        <end position="384"/>
    </location>
</feature>
<keyword evidence="8" id="KW-1185">Reference proteome</keyword>
<dbReference type="GO" id="GO:0022857">
    <property type="term" value="F:transmembrane transporter activity"/>
    <property type="evidence" value="ECO:0007669"/>
    <property type="project" value="InterPro"/>
</dbReference>
<evidence type="ECO:0000256" key="3">
    <source>
        <dbReference type="ARBA" id="ARBA00022692"/>
    </source>
</evidence>
<proteinExistence type="predicted"/>
<accession>A0A7X8YDM2</accession>
<evidence type="ECO:0000256" key="2">
    <source>
        <dbReference type="ARBA" id="ARBA00022475"/>
    </source>
</evidence>
<evidence type="ECO:0000256" key="4">
    <source>
        <dbReference type="ARBA" id="ARBA00022989"/>
    </source>
</evidence>
<dbReference type="PIRSF" id="PIRSF006060">
    <property type="entry name" value="AA_transporter"/>
    <property type="match status" value="1"/>
</dbReference>
<feature type="transmembrane region" description="Helical" evidence="6">
    <location>
        <begin position="239"/>
        <end position="262"/>
    </location>
</feature>
<dbReference type="RefSeq" id="WP_168887075.1">
    <property type="nucleotide sequence ID" value="NZ_JABAHY010000004.1"/>
</dbReference>
<dbReference type="Pfam" id="PF13520">
    <property type="entry name" value="AA_permease_2"/>
    <property type="match status" value="1"/>
</dbReference>